<reference evidence="10 11" key="1">
    <citation type="submission" date="2019-06" db="EMBL/GenBank/DDBJ databases">
        <title>WGS assembly of Gossypium darwinii.</title>
        <authorList>
            <person name="Chen Z.J."/>
            <person name="Sreedasyam A."/>
            <person name="Ando A."/>
            <person name="Song Q."/>
            <person name="De L."/>
            <person name="Hulse-Kemp A."/>
            <person name="Ding M."/>
            <person name="Ye W."/>
            <person name="Kirkbride R."/>
            <person name="Jenkins J."/>
            <person name="Plott C."/>
            <person name="Lovell J."/>
            <person name="Lin Y.-M."/>
            <person name="Vaughn R."/>
            <person name="Liu B."/>
            <person name="Li W."/>
            <person name="Simpson S."/>
            <person name="Scheffler B."/>
            <person name="Saski C."/>
            <person name="Grover C."/>
            <person name="Hu G."/>
            <person name="Conover J."/>
            <person name="Carlson J."/>
            <person name="Shu S."/>
            <person name="Boston L."/>
            <person name="Williams M."/>
            <person name="Peterson D."/>
            <person name="Mcgee K."/>
            <person name="Jones D."/>
            <person name="Wendel J."/>
            <person name="Stelly D."/>
            <person name="Grimwood J."/>
            <person name="Schmutz J."/>
        </authorList>
    </citation>
    <scope>NUCLEOTIDE SEQUENCE [LARGE SCALE GENOMIC DNA]</scope>
    <source>
        <strain evidence="10">1808015.09</strain>
    </source>
</reference>
<evidence type="ECO:0000256" key="5">
    <source>
        <dbReference type="ARBA" id="ARBA00023203"/>
    </source>
</evidence>
<dbReference type="GO" id="GO:0016020">
    <property type="term" value="C:membrane"/>
    <property type="evidence" value="ECO:0007669"/>
    <property type="project" value="TreeGrafter"/>
</dbReference>
<dbReference type="GO" id="GO:0005524">
    <property type="term" value="F:ATP binding"/>
    <property type="evidence" value="ECO:0007669"/>
    <property type="project" value="UniProtKB-KW"/>
</dbReference>
<dbReference type="AlphaFoldDB" id="A0A5D2DX98"/>
<keyword evidence="8" id="KW-0812">Transmembrane</keyword>
<dbReference type="InterPro" id="IPR036961">
    <property type="entry name" value="Kinesin_motor_dom_sf"/>
</dbReference>
<accession>A0A5D2DX98</accession>
<evidence type="ECO:0000313" key="10">
    <source>
        <dbReference type="EMBL" id="TYG85709.1"/>
    </source>
</evidence>
<dbReference type="GO" id="GO:0051015">
    <property type="term" value="F:actin filament binding"/>
    <property type="evidence" value="ECO:0007669"/>
    <property type="project" value="TreeGrafter"/>
</dbReference>
<feature type="domain" description="Myosin motor" evidence="9">
    <location>
        <begin position="1"/>
        <end position="113"/>
    </location>
</feature>
<dbReference type="Gene3D" id="3.40.850.10">
    <property type="entry name" value="Kinesin motor domain"/>
    <property type="match status" value="1"/>
</dbReference>
<evidence type="ECO:0000256" key="3">
    <source>
        <dbReference type="ARBA" id="ARBA00023123"/>
    </source>
</evidence>
<keyword evidence="11" id="KW-1185">Reference proteome</keyword>
<dbReference type="GO" id="GO:0016459">
    <property type="term" value="C:myosin complex"/>
    <property type="evidence" value="ECO:0007669"/>
    <property type="project" value="UniProtKB-KW"/>
</dbReference>
<keyword evidence="2" id="KW-0067">ATP-binding</keyword>
<evidence type="ECO:0000313" key="11">
    <source>
        <dbReference type="Proteomes" id="UP000323506"/>
    </source>
</evidence>
<dbReference type="InterPro" id="IPR001609">
    <property type="entry name" value="Myosin_head_motor_dom-like"/>
</dbReference>
<evidence type="ECO:0000256" key="4">
    <source>
        <dbReference type="ARBA" id="ARBA00023175"/>
    </source>
</evidence>
<evidence type="ECO:0000256" key="8">
    <source>
        <dbReference type="SAM" id="Phobius"/>
    </source>
</evidence>
<proteinExistence type="inferred from homology"/>
<keyword evidence="5 6" id="KW-0009">Actin-binding</keyword>
<comment type="caution">
    <text evidence="6">Lacks conserved residue(s) required for the propagation of feature annotation.</text>
</comment>
<feature type="transmembrane region" description="Helical" evidence="8">
    <location>
        <begin position="26"/>
        <end position="46"/>
    </location>
</feature>
<sequence>MSLRKMSYRFYFYKTFSNSHQANYTLLFRFAQIFLFAGSWLKWWVLFENETALVWVLCLSLFHYFNFFLEAFGNAKTVRNNNSSHFGKFVEIQFDRRGRISGAAIRTYLLERSHTSHLWLLPSSPSFIPIINLGCKAGLVYTIYYPPSLMSSDSFGLRSNTIQLGRTSIASSSVKLKSPNKKRQTGGDPTSTQESVAN</sequence>
<dbReference type="PROSITE" id="PS51456">
    <property type="entry name" value="MYOSIN_MOTOR"/>
    <property type="match status" value="1"/>
</dbReference>
<gene>
    <name evidence="10" type="ORF">ES288_A13G076900v1</name>
</gene>
<organism evidence="10 11">
    <name type="scientific">Gossypium darwinii</name>
    <name type="common">Darwin's cotton</name>
    <name type="synonym">Gossypium barbadense var. darwinii</name>
    <dbReference type="NCBI Taxonomy" id="34276"/>
    <lineage>
        <taxon>Eukaryota</taxon>
        <taxon>Viridiplantae</taxon>
        <taxon>Streptophyta</taxon>
        <taxon>Embryophyta</taxon>
        <taxon>Tracheophyta</taxon>
        <taxon>Spermatophyta</taxon>
        <taxon>Magnoliopsida</taxon>
        <taxon>eudicotyledons</taxon>
        <taxon>Gunneridae</taxon>
        <taxon>Pentapetalae</taxon>
        <taxon>rosids</taxon>
        <taxon>malvids</taxon>
        <taxon>Malvales</taxon>
        <taxon>Malvaceae</taxon>
        <taxon>Malvoideae</taxon>
        <taxon>Gossypium</taxon>
    </lineage>
</organism>
<dbReference type="InterPro" id="IPR027417">
    <property type="entry name" value="P-loop_NTPase"/>
</dbReference>
<keyword evidence="8" id="KW-0472">Membrane</keyword>
<evidence type="ECO:0000256" key="6">
    <source>
        <dbReference type="PROSITE-ProRule" id="PRU00782"/>
    </source>
</evidence>
<dbReference type="Proteomes" id="UP000323506">
    <property type="component" value="Chromosome A13"/>
</dbReference>
<feature type="transmembrane region" description="Helical" evidence="8">
    <location>
        <begin position="52"/>
        <end position="69"/>
    </location>
</feature>
<protein>
    <recommendedName>
        <fullName evidence="9">Myosin motor domain-containing protein</fullName>
    </recommendedName>
</protein>
<keyword evidence="4" id="KW-0505">Motor protein</keyword>
<evidence type="ECO:0000256" key="7">
    <source>
        <dbReference type="SAM" id="MobiDB-lite"/>
    </source>
</evidence>
<dbReference type="GO" id="GO:0007015">
    <property type="term" value="P:actin filament organization"/>
    <property type="evidence" value="ECO:0007669"/>
    <property type="project" value="TreeGrafter"/>
</dbReference>
<dbReference type="GO" id="GO:0005737">
    <property type="term" value="C:cytoplasm"/>
    <property type="evidence" value="ECO:0007669"/>
    <property type="project" value="TreeGrafter"/>
</dbReference>
<dbReference type="Pfam" id="PF00063">
    <property type="entry name" value="Myosin_head"/>
    <property type="match status" value="1"/>
</dbReference>
<feature type="region of interest" description="Disordered" evidence="7">
    <location>
        <begin position="171"/>
        <end position="198"/>
    </location>
</feature>
<evidence type="ECO:0000256" key="2">
    <source>
        <dbReference type="ARBA" id="ARBA00022840"/>
    </source>
</evidence>
<dbReference type="SUPFAM" id="SSF52540">
    <property type="entry name" value="P-loop containing nucleoside triphosphate hydrolases"/>
    <property type="match status" value="1"/>
</dbReference>
<keyword evidence="8" id="KW-1133">Transmembrane helix</keyword>
<evidence type="ECO:0000259" key="9">
    <source>
        <dbReference type="PROSITE" id="PS51456"/>
    </source>
</evidence>
<keyword evidence="1" id="KW-0547">Nucleotide-binding</keyword>
<feature type="compositionally biased region" description="Polar residues" evidence="7">
    <location>
        <begin position="187"/>
        <end position="198"/>
    </location>
</feature>
<dbReference type="GO" id="GO:0048767">
    <property type="term" value="P:root hair elongation"/>
    <property type="evidence" value="ECO:0007669"/>
    <property type="project" value="TreeGrafter"/>
</dbReference>
<dbReference type="PANTHER" id="PTHR13140:SF836">
    <property type="entry name" value="MYOSIN-6"/>
    <property type="match status" value="1"/>
</dbReference>
<dbReference type="PANTHER" id="PTHR13140">
    <property type="entry name" value="MYOSIN"/>
    <property type="match status" value="1"/>
</dbReference>
<keyword evidence="3 6" id="KW-0518">Myosin</keyword>
<name>A0A5D2DX98_GOSDA</name>
<dbReference type="EMBL" id="CM017700">
    <property type="protein sequence ID" value="TYG85709.1"/>
    <property type="molecule type" value="Genomic_DNA"/>
</dbReference>
<dbReference type="GO" id="GO:0000146">
    <property type="term" value="F:microfilament motor activity"/>
    <property type="evidence" value="ECO:0007669"/>
    <property type="project" value="TreeGrafter"/>
</dbReference>
<evidence type="ECO:0000256" key="1">
    <source>
        <dbReference type="ARBA" id="ARBA00022741"/>
    </source>
</evidence>
<comment type="similarity">
    <text evidence="6">Belongs to the TRAFAC class myosin-kinesin ATPase superfamily. Myosin family.</text>
</comment>